<feature type="region of interest" description="Disordered" evidence="1">
    <location>
        <begin position="89"/>
        <end position="112"/>
    </location>
</feature>
<dbReference type="AlphaFoldDB" id="A0A9J6B712"/>
<evidence type="ECO:0000256" key="1">
    <source>
        <dbReference type="SAM" id="MobiDB-lite"/>
    </source>
</evidence>
<protein>
    <submittedName>
        <fullName evidence="2">Uncharacterized protein</fullName>
    </submittedName>
</protein>
<accession>A0A9J6B712</accession>
<gene>
    <name evidence="2" type="ORF">H5410_004111</name>
</gene>
<dbReference type="EMBL" id="JACXVP010000001">
    <property type="protein sequence ID" value="KAG5632394.1"/>
    <property type="molecule type" value="Genomic_DNA"/>
</dbReference>
<dbReference type="Proteomes" id="UP000824120">
    <property type="component" value="Chromosome 1"/>
</dbReference>
<keyword evidence="3" id="KW-1185">Reference proteome</keyword>
<proteinExistence type="predicted"/>
<sequence>MSSLTALKKNNEKLSANDVEGFINHTRGAHKKVQEKIEIMKKLIETLQKKTESLMRKNEDIKIAHLAQEQAYEVEKAKVQKLATQLEHAQEKQGEIEQLSNPAPRGIKSTPQLLPPMAYTGVFISGGRHLKKRTN</sequence>
<name>A0A9J6B712_SOLCO</name>
<comment type="caution">
    <text evidence="2">The sequence shown here is derived from an EMBL/GenBank/DDBJ whole genome shotgun (WGS) entry which is preliminary data.</text>
</comment>
<dbReference type="OrthoDB" id="1311016at2759"/>
<reference evidence="2 3" key="1">
    <citation type="submission" date="2020-09" db="EMBL/GenBank/DDBJ databases">
        <title>De no assembly of potato wild relative species, Solanum commersonii.</title>
        <authorList>
            <person name="Cho K."/>
        </authorList>
    </citation>
    <scope>NUCLEOTIDE SEQUENCE [LARGE SCALE GENOMIC DNA]</scope>
    <source>
        <strain evidence="2">LZ3.2</strain>
        <tissue evidence="2">Leaf</tissue>
    </source>
</reference>
<organism evidence="2 3">
    <name type="scientific">Solanum commersonii</name>
    <name type="common">Commerson's wild potato</name>
    <name type="synonym">Commerson's nightshade</name>
    <dbReference type="NCBI Taxonomy" id="4109"/>
    <lineage>
        <taxon>Eukaryota</taxon>
        <taxon>Viridiplantae</taxon>
        <taxon>Streptophyta</taxon>
        <taxon>Embryophyta</taxon>
        <taxon>Tracheophyta</taxon>
        <taxon>Spermatophyta</taxon>
        <taxon>Magnoliopsida</taxon>
        <taxon>eudicotyledons</taxon>
        <taxon>Gunneridae</taxon>
        <taxon>Pentapetalae</taxon>
        <taxon>asterids</taxon>
        <taxon>lamiids</taxon>
        <taxon>Solanales</taxon>
        <taxon>Solanaceae</taxon>
        <taxon>Solanoideae</taxon>
        <taxon>Solaneae</taxon>
        <taxon>Solanum</taxon>
    </lineage>
</organism>
<evidence type="ECO:0000313" key="3">
    <source>
        <dbReference type="Proteomes" id="UP000824120"/>
    </source>
</evidence>
<evidence type="ECO:0000313" key="2">
    <source>
        <dbReference type="EMBL" id="KAG5632394.1"/>
    </source>
</evidence>